<dbReference type="Proteomes" id="UP000324222">
    <property type="component" value="Unassembled WGS sequence"/>
</dbReference>
<evidence type="ECO:0000313" key="1">
    <source>
        <dbReference type="EMBL" id="MPC91348.1"/>
    </source>
</evidence>
<gene>
    <name evidence="1" type="ORF">E2C01_086377</name>
</gene>
<dbReference type="AlphaFoldDB" id="A0A5B7JEF4"/>
<accession>A0A5B7JEF4</accession>
<evidence type="ECO:0000313" key="2">
    <source>
        <dbReference type="Proteomes" id="UP000324222"/>
    </source>
</evidence>
<dbReference type="EMBL" id="VSRR010087431">
    <property type="protein sequence ID" value="MPC91348.1"/>
    <property type="molecule type" value="Genomic_DNA"/>
</dbReference>
<sequence length="98" mass="10939">MMRSPCRNCQWPGSHQPVSVTPVAARDVTNMSMGWPLRLERTSGGEHKILMDAEMIVNANSFNGAHFMITSTSQELVQLIEPSCMHSIAVCLPRDQLR</sequence>
<proteinExistence type="predicted"/>
<protein>
    <submittedName>
        <fullName evidence="1">Uncharacterized protein</fullName>
    </submittedName>
</protein>
<comment type="caution">
    <text evidence="1">The sequence shown here is derived from an EMBL/GenBank/DDBJ whole genome shotgun (WGS) entry which is preliminary data.</text>
</comment>
<organism evidence="1 2">
    <name type="scientific">Portunus trituberculatus</name>
    <name type="common">Swimming crab</name>
    <name type="synonym">Neptunus trituberculatus</name>
    <dbReference type="NCBI Taxonomy" id="210409"/>
    <lineage>
        <taxon>Eukaryota</taxon>
        <taxon>Metazoa</taxon>
        <taxon>Ecdysozoa</taxon>
        <taxon>Arthropoda</taxon>
        <taxon>Crustacea</taxon>
        <taxon>Multicrustacea</taxon>
        <taxon>Malacostraca</taxon>
        <taxon>Eumalacostraca</taxon>
        <taxon>Eucarida</taxon>
        <taxon>Decapoda</taxon>
        <taxon>Pleocyemata</taxon>
        <taxon>Brachyura</taxon>
        <taxon>Eubrachyura</taxon>
        <taxon>Portunoidea</taxon>
        <taxon>Portunidae</taxon>
        <taxon>Portuninae</taxon>
        <taxon>Portunus</taxon>
    </lineage>
</organism>
<reference evidence="1 2" key="1">
    <citation type="submission" date="2019-05" db="EMBL/GenBank/DDBJ databases">
        <title>Another draft genome of Portunus trituberculatus and its Hox gene families provides insights of decapod evolution.</title>
        <authorList>
            <person name="Jeong J.-H."/>
            <person name="Song I."/>
            <person name="Kim S."/>
            <person name="Choi T."/>
            <person name="Kim D."/>
            <person name="Ryu S."/>
            <person name="Kim W."/>
        </authorList>
    </citation>
    <scope>NUCLEOTIDE SEQUENCE [LARGE SCALE GENOMIC DNA]</scope>
    <source>
        <tissue evidence="1">Muscle</tissue>
    </source>
</reference>
<name>A0A5B7JEF4_PORTR</name>
<keyword evidence="2" id="KW-1185">Reference proteome</keyword>